<dbReference type="AlphaFoldDB" id="A0A2K3QG72"/>
<dbReference type="STRING" id="45235.A0A2K3QG72"/>
<accession>A0A2K3QG72</accession>
<sequence>MEGPEQRLGAACPSGGKFYVCEDKPSRFVGCCTINPCDTKNGACPQDSLRATTFNKNAYDNIHPQECMDNSNNSLWYACAYSVPPFMGCCAENPCRTAGCSPDALRPASLSNNKESAAAFLPMPVSSSTRLSASTSSSESTSSSLAETPTRAAGATPEPTGLFGGGAADVHTGSSGEVSKGAIAGIAVGSTAGAIILLGLLVFWFKRVSRLRRQRMQAGLGRHMDGRQPYHQEHNFSPGPHSTMPPSQAAVPYCDMRSPLGCSRCQVTPISPHCIHAPPLPVELPASTNEASGAVLGAAMLQESPCLGNEKMNENASLQAQQSRPFELEAPSTQHPNSTRVH</sequence>
<evidence type="ECO:0000313" key="3">
    <source>
        <dbReference type="EMBL" id="PNY26503.1"/>
    </source>
</evidence>
<keyword evidence="2" id="KW-1133">Transmembrane helix</keyword>
<gene>
    <name evidence="3" type="ORF">TCAP_03568</name>
</gene>
<comment type="caution">
    <text evidence="3">The sequence shown here is derived from an EMBL/GenBank/DDBJ whole genome shotgun (WGS) entry which is preliminary data.</text>
</comment>
<feature type="compositionally biased region" description="Polar residues" evidence="1">
    <location>
        <begin position="331"/>
        <end position="342"/>
    </location>
</feature>
<feature type="compositionally biased region" description="Polar residues" evidence="1">
    <location>
        <begin position="314"/>
        <end position="324"/>
    </location>
</feature>
<evidence type="ECO:0000256" key="2">
    <source>
        <dbReference type="SAM" id="Phobius"/>
    </source>
</evidence>
<reference evidence="3 4" key="1">
    <citation type="submission" date="2017-08" db="EMBL/GenBank/DDBJ databases">
        <title>Harnessing the power of phylogenomics to disentangle the directionality and signatures of interkingdom host jumping in the parasitic fungal genus Tolypocladium.</title>
        <authorList>
            <person name="Quandt C.A."/>
            <person name="Patterson W."/>
            <person name="Spatafora J.W."/>
        </authorList>
    </citation>
    <scope>NUCLEOTIDE SEQUENCE [LARGE SCALE GENOMIC DNA]</scope>
    <source>
        <strain evidence="3 4">CBS 113982</strain>
    </source>
</reference>
<name>A0A2K3QG72_9HYPO</name>
<feature type="region of interest" description="Disordered" evidence="1">
    <location>
        <begin position="309"/>
        <end position="342"/>
    </location>
</feature>
<keyword evidence="4" id="KW-1185">Reference proteome</keyword>
<protein>
    <submittedName>
        <fullName evidence="3">Uncharacterized protein</fullName>
    </submittedName>
</protein>
<proteinExistence type="predicted"/>
<evidence type="ECO:0000313" key="4">
    <source>
        <dbReference type="Proteomes" id="UP000236621"/>
    </source>
</evidence>
<dbReference type="OrthoDB" id="3692311at2759"/>
<feature type="region of interest" description="Disordered" evidence="1">
    <location>
        <begin position="130"/>
        <end position="169"/>
    </location>
</feature>
<dbReference type="Proteomes" id="UP000236621">
    <property type="component" value="Unassembled WGS sequence"/>
</dbReference>
<feature type="transmembrane region" description="Helical" evidence="2">
    <location>
        <begin position="182"/>
        <end position="205"/>
    </location>
</feature>
<keyword evidence="2" id="KW-0472">Membrane</keyword>
<organism evidence="3 4">
    <name type="scientific">Tolypocladium capitatum</name>
    <dbReference type="NCBI Taxonomy" id="45235"/>
    <lineage>
        <taxon>Eukaryota</taxon>
        <taxon>Fungi</taxon>
        <taxon>Dikarya</taxon>
        <taxon>Ascomycota</taxon>
        <taxon>Pezizomycotina</taxon>
        <taxon>Sordariomycetes</taxon>
        <taxon>Hypocreomycetidae</taxon>
        <taxon>Hypocreales</taxon>
        <taxon>Ophiocordycipitaceae</taxon>
        <taxon>Tolypocladium</taxon>
    </lineage>
</organism>
<dbReference type="CDD" id="cd12087">
    <property type="entry name" value="TM_EGFR-like"/>
    <property type="match status" value="1"/>
</dbReference>
<feature type="compositionally biased region" description="Low complexity" evidence="1">
    <location>
        <begin position="130"/>
        <end position="148"/>
    </location>
</feature>
<keyword evidence="2" id="KW-0812">Transmembrane</keyword>
<evidence type="ECO:0000256" key="1">
    <source>
        <dbReference type="SAM" id="MobiDB-lite"/>
    </source>
</evidence>
<dbReference type="EMBL" id="NRSZ01000546">
    <property type="protein sequence ID" value="PNY26503.1"/>
    <property type="molecule type" value="Genomic_DNA"/>
</dbReference>